<reference evidence="9" key="1">
    <citation type="journal article" date="2019" name="Int. J. Syst. Evol. Microbiol.">
        <title>The Global Catalogue of Microorganisms (GCM) 10K type strain sequencing project: providing services to taxonomists for standard genome sequencing and annotation.</title>
        <authorList>
            <consortium name="The Broad Institute Genomics Platform"/>
            <consortium name="The Broad Institute Genome Sequencing Center for Infectious Disease"/>
            <person name="Wu L."/>
            <person name="Ma J."/>
        </authorList>
    </citation>
    <scope>NUCLEOTIDE SEQUENCE [LARGE SCALE GENOMIC DNA]</scope>
    <source>
        <strain evidence="9">CGMCC 1.9106</strain>
    </source>
</reference>
<dbReference type="InterPro" id="IPR051048">
    <property type="entry name" value="Peptidase_S8/S53_subtilisin"/>
</dbReference>
<evidence type="ECO:0000256" key="5">
    <source>
        <dbReference type="PROSITE-ProRule" id="PRU01240"/>
    </source>
</evidence>
<dbReference type="InterPro" id="IPR023828">
    <property type="entry name" value="Peptidase_S8_Ser-AS"/>
</dbReference>
<dbReference type="SUPFAM" id="SSF81296">
    <property type="entry name" value="E set domains"/>
    <property type="match status" value="1"/>
</dbReference>
<proteinExistence type="inferred from homology"/>
<feature type="active site" description="Charge relay system" evidence="5">
    <location>
        <position position="221"/>
    </location>
</feature>
<evidence type="ECO:0000259" key="7">
    <source>
        <dbReference type="Pfam" id="PF00082"/>
    </source>
</evidence>
<dbReference type="PROSITE" id="PS00138">
    <property type="entry name" value="SUBTILASE_SER"/>
    <property type="match status" value="1"/>
</dbReference>
<dbReference type="InterPro" id="IPR000209">
    <property type="entry name" value="Peptidase_S8/S53_dom"/>
</dbReference>
<dbReference type="PANTHER" id="PTHR43399">
    <property type="entry name" value="SUBTILISIN-RELATED"/>
    <property type="match status" value="1"/>
</dbReference>
<dbReference type="InterPro" id="IPR014756">
    <property type="entry name" value="Ig_E-set"/>
</dbReference>
<evidence type="ECO:0000256" key="4">
    <source>
        <dbReference type="ARBA" id="ARBA00022825"/>
    </source>
</evidence>
<name>A0ABW2H6B0_9ACTN</name>
<comment type="similarity">
    <text evidence="1 5 6">Belongs to the peptidase S8 family.</text>
</comment>
<dbReference type="Proteomes" id="UP001596392">
    <property type="component" value="Unassembled WGS sequence"/>
</dbReference>
<keyword evidence="2 5" id="KW-0645">Protease</keyword>
<dbReference type="EMBL" id="JBHTAC010000058">
    <property type="protein sequence ID" value="MFC7247511.1"/>
    <property type="molecule type" value="Genomic_DNA"/>
</dbReference>
<evidence type="ECO:0000256" key="3">
    <source>
        <dbReference type="ARBA" id="ARBA00022801"/>
    </source>
</evidence>
<dbReference type="PROSITE" id="PS51892">
    <property type="entry name" value="SUBTILASE"/>
    <property type="match status" value="1"/>
</dbReference>
<dbReference type="PANTHER" id="PTHR43399:SF4">
    <property type="entry name" value="CELL WALL-ASSOCIATED PROTEASE"/>
    <property type="match status" value="1"/>
</dbReference>
<keyword evidence="4 5" id="KW-0720">Serine protease</keyword>
<feature type="active site" description="Charge relay system" evidence="5">
    <location>
        <position position="188"/>
    </location>
</feature>
<comment type="caution">
    <text evidence="8">The sequence shown here is derived from an EMBL/GenBank/DDBJ whole genome shotgun (WGS) entry which is preliminary data.</text>
</comment>
<gene>
    <name evidence="8" type="ORF">ACFQO7_34045</name>
</gene>
<sequence>MLLLASSAPAVAAPRDLEDETHLRSRLVHLITGDRVHVHRDGAVTIVPRTGVTFTSQRLDGRHRVIPSDAWQLLADGRLDPRLFDVTELLGAAAGRPGALPLIIEGNTAMRGLAATGTLPAVGGFAATIDDSRLAATWPQLRDSLTAGRIWLDAWRTPTLDVSVPLVGAPTAWAAGYDGTGTKVAVLDTGVDTAHPDLADRVVLQRNFTGGMEDDLDRVGHGTHVASIIAGSGAASDGDFKGVAPGARLLDGKVCVVQGCAESMILAGMQWAAESGADVVNLSLGGFNGPETDPLERAVDELTEQYGVLFVAAAGNSGGDGTLNSPASAVAALAVGATTKTDTLAEFSSRGPSADGFAVKPDLSGPGVAIMAARSKDGLFGKQGDQYTALSGTSMATPHAAAAAAIVAQAHPTWSPAELKAALMASAAPHPQVGVFAQGAGRVDAGRAIGQQLIASPPVVSFGMQPYPHEDDEIRSATIVYHNSGTAPAELHLTMSGDAPPGMFTLSTSAVTVQAGADTSVVVSADTRVGGDASGGLGVRIIAQGEGGVRVHTPVGVVREKPTHTVRVTMTQRDGTPVPDDSQAVSVLTNTGTGEEFSVLGDGGELRVPAGEYFAWSRIMEGRRDDPDALTMLTRPRLTIAGPTELIWAASQGKLFDVTVPDTTARLAFGSYTVIDRPRRISAAATVVGGRVRFYSAQLGPREVDGLHSAAVLTFGKPDRNGEFGTSPYYYHVGRHSTGTAMEGLTARIGAGDVATVHSTYAKRGAAADDAVGFRSNFLRFADDVPHDTLSQGFPLPLRRTEHFSGDAPWQSVFVDATMGNDTSLIGARTDHRAGGVTREHWNRAVSGPTMMPDELGTPPIQRVGDLLVVRPSMTGDGDGHHGSAFLAGSAALYRDGVLIGDQPAVAAAFEVPPGRGRYRLVVVAERGSRLSPRVEAEWTFMSSAGEGVVPVPASAVGFAAPVDDRNVGRRASVAVVPIVISRSGAAGRVRVDSVEVSHDGGLTWRRARVAKVFGSWIAIYRHPAGPGQISLRAAAADDQGNTVRVTILRAYDVA</sequence>
<dbReference type="PROSITE" id="PS00137">
    <property type="entry name" value="SUBTILASE_HIS"/>
    <property type="match status" value="1"/>
</dbReference>
<dbReference type="InterPro" id="IPR023827">
    <property type="entry name" value="Peptidase_S8_Asp-AS"/>
</dbReference>
<dbReference type="InterPro" id="IPR022398">
    <property type="entry name" value="Peptidase_S8_His-AS"/>
</dbReference>
<evidence type="ECO:0000256" key="2">
    <source>
        <dbReference type="ARBA" id="ARBA00022670"/>
    </source>
</evidence>
<dbReference type="Gene3D" id="3.40.50.200">
    <property type="entry name" value="Peptidase S8/S53 domain"/>
    <property type="match status" value="1"/>
</dbReference>
<feature type="active site" description="Charge relay system" evidence="5">
    <location>
        <position position="394"/>
    </location>
</feature>
<organism evidence="8 9">
    <name type="scientific">Catellatospora aurea</name>
    <dbReference type="NCBI Taxonomy" id="1337874"/>
    <lineage>
        <taxon>Bacteria</taxon>
        <taxon>Bacillati</taxon>
        <taxon>Actinomycetota</taxon>
        <taxon>Actinomycetes</taxon>
        <taxon>Micromonosporales</taxon>
        <taxon>Micromonosporaceae</taxon>
        <taxon>Catellatospora</taxon>
    </lineage>
</organism>
<dbReference type="InterPro" id="IPR015500">
    <property type="entry name" value="Peptidase_S8_subtilisin-rel"/>
</dbReference>
<evidence type="ECO:0000313" key="8">
    <source>
        <dbReference type="EMBL" id="MFC7247511.1"/>
    </source>
</evidence>
<dbReference type="PROSITE" id="PS00136">
    <property type="entry name" value="SUBTILASE_ASP"/>
    <property type="match status" value="1"/>
</dbReference>
<evidence type="ECO:0000256" key="1">
    <source>
        <dbReference type="ARBA" id="ARBA00011073"/>
    </source>
</evidence>
<dbReference type="InterPro" id="IPR036852">
    <property type="entry name" value="Peptidase_S8/S53_dom_sf"/>
</dbReference>
<protein>
    <submittedName>
        <fullName evidence="8">S8 family serine peptidase</fullName>
    </submittedName>
</protein>
<dbReference type="Pfam" id="PF00082">
    <property type="entry name" value="Peptidase_S8"/>
    <property type="match status" value="1"/>
</dbReference>
<dbReference type="RefSeq" id="WP_376810235.1">
    <property type="nucleotide sequence ID" value="NZ_JBHTAC010000058.1"/>
</dbReference>
<dbReference type="SUPFAM" id="SSF52743">
    <property type="entry name" value="Subtilisin-like"/>
    <property type="match status" value="1"/>
</dbReference>
<keyword evidence="9" id="KW-1185">Reference proteome</keyword>
<evidence type="ECO:0000313" key="9">
    <source>
        <dbReference type="Proteomes" id="UP001596392"/>
    </source>
</evidence>
<feature type="domain" description="Peptidase S8/S53" evidence="7">
    <location>
        <begin position="179"/>
        <end position="439"/>
    </location>
</feature>
<accession>A0ABW2H6B0</accession>
<evidence type="ECO:0000256" key="6">
    <source>
        <dbReference type="RuleBase" id="RU003355"/>
    </source>
</evidence>
<keyword evidence="3 5" id="KW-0378">Hydrolase</keyword>
<dbReference type="PRINTS" id="PR00723">
    <property type="entry name" value="SUBTILISIN"/>
</dbReference>